<accession>A0A0K2TZ12</accession>
<proteinExistence type="predicted"/>
<reference evidence="1" key="1">
    <citation type="submission" date="2014-05" db="EMBL/GenBank/DDBJ databases">
        <authorList>
            <person name="Chronopoulou M."/>
        </authorList>
    </citation>
    <scope>NUCLEOTIDE SEQUENCE</scope>
    <source>
        <tissue evidence="1">Whole organism</tissue>
    </source>
</reference>
<sequence length="13" mass="1585">MKVSPYFYSKSTF</sequence>
<evidence type="ECO:0000313" key="1">
    <source>
        <dbReference type="EMBL" id="CDW31100.1"/>
    </source>
</evidence>
<protein>
    <submittedName>
        <fullName evidence="1">Uncharacterized protein</fullName>
    </submittedName>
</protein>
<organism evidence="1">
    <name type="scientific">Lepeophtheirus salmonis</name>
    <name type="common">Salmon louse</name>
    <name type="synonym">Caligus salmonis</name>
    <dbReference type="NCBI Taxonomy" id="72036"/>
    <lineage>
        <taxon>Eukaryota</taxon>
        <taxon>Metazoa</taxon>
        <taxon>Ecdysozoa</taxon>
        <taxon>Arthropoda</taxon>
        <taxon>Crustacea</taxon>
        <taxon>Multicrustacea</taxon>
        <taxon>Hexanauplia</taxon>
        <taxon>Copepoda</taxon>
        <taxon>Siphonostomatoida</taxon>
        <taxon>Caligidae</taxon>
        <taxon>Lepeophtheirus</taxon>
    </lineage>
</organism>
<dbReference type="EMBL" id="HACA01013739">
    <property type="protein sequence ID" value="CDW31100.1"/>
    <property type="molecule type" value="Transcribed_RNA"/>
</dbReference>
<name>A0A0K2TZ12_LEPSM</name>